<dbReference type="OrthoDB" id="10323720at2759"/>
<dbReference type="EMBL" id="JAESVG020000001">
    <property type="protein sequence ID" value="KAG8631506.1"/>
    <property type="molecule type" value="Genomic_DNA"/>
</dbReference>
<evidence type="ECO:0000313" key="1">
    <source>
        <dbReference type="EMBL" id="KAG8631506.1"/>
    </source>
</evidence>
<keyword evidence="2" id="KW-1185">Reference proteome</keyword>
<comment type="caution">
    <text evidence="1">The sequence shown here is derived from an EMBL/GenBank/DDBJ whole genome shotgun (WGS) entry which is preliminary data.</text>
</comment>
<dbReference type="Proteomes" id="UP000809789">
    <property type="component" value="Unassembled WGS sequence"/>
</dbReference>
<name>A0A8K0LBQ0_9PEZI</name>
<proteinExistence type="predicted"/>
<reference evidence="1" key="1">
    <citation type="submission" date="2021-07" db="EMBL/GenBank/DDBJ databases">
        <title>Elsinoe batatas strain:CRI-CJ2 Genome sequencing and assembly.</title>
        <authorList>
            <person name="Huang L."/>
        </authorList>
    </citation>
    <scope>NUCLEOTIDE SEQUENCE</scope>
    <source>
        <strain evidence="1">CRI-CJ2</strain>
    </source>
</reference>
<accession>A0A8K0LBQ0</accession>
<organism evidence="1 2">
    <name type="scientific">Elsinoe batatas</name>
    <dbReference type="NCBI Taxonomy" id="2601811"/>
    <lineage>
        <taxon>Eukaryota</taxon>
        <taxon>Fungi</taxon>
        <taxon>Dikarya</taxon>
        <taxon>Ascomycota</taxon>
        <taxon>Pezizomycotina</taxon>
        <taxon>Dothideomycetes</taxon>
        <taxon>Dothideomycetidae</taxon>
        <taxon>Myriangiales</taxon>
        <taxon>Elsinoaceae</taxon>
        <taxon>Elsinoe</taxon>
    </lineage>
</organism>
<gene>
    <name evidence="1" type="ORF">KVT40_000646</name>
</gene>
<dbReference type="AlphaFoldDB" id="A0A8K0LBQ0"/>
<sequence>MVIPHSTICQQNMALLQSVDIADVGSAVMMVNDDRGGRSSTAASCPTEDGLRLRWEDPCRVNTWRSCGTLRTDFRANLCSVLGSIMVDMNASQLILGSKQYVVCPAAWRGLSCWGDVE</sequence>
<evidence type="ECO:0000313" key="2">
    <source>
        <dbReference type="Proteomes" id="UP000809789"/>
    </source>
</evidence>
<protein>
    <submittedName>
        <fullName evidence="1">Uncharacterized protein</fullName>
    </submittedName>
</protein>